<keyword evidence="2 5" id="KW-0812">Transmembrane</keyword>
<reference evidence="7 8" key="1">
    <citation type="submission" date="2014-02" db="EMBL/GenBank/DDBJ databases">
        <title>Draft genome sequence of Lysinibacillus manganicus DSM 26584T.</title>
        <authorList>
            <person name="Zhang F."/>
            <person name="Wang G."/>
            <person name="Zhang L."/>
        </authorList>
    </citation>
    <scope>NUCLEOTIDE SEQUENCE [LARGE SCALE GENOMIC DNA]</scope>
    <source>
        <strain evidence="7 8">DSM 26584</strain>
    </source>
</reference>
<gene>
    <name evidence="7" type="ORF">CD29_12675</name>
</gene>
<keyword evidence="3 5" id="KW-1133">Transmembrane helix</keyword>
<keyword evidence="4 5" id="KW-0472">Membrane</keyword>
<feature type="domain" description="ABC transmembrane type-2" evidence="6">
    <location>
        <begin position="26"/>
        <end position="249"/>
    </location>
</feature>
<dbReference type="InterPro" id="IPR013525">
    <property type="entry name" value="ABC2_TM"/>
</dbReference>
<dbReference type="Proteomes" id="UP000030416">
    <property type="component" value="Unassembled WGS sequence"/>
</dbReference>
<comment type="caution">
    <text evidence="7">The sequence shown here is derived from an EMBL/GenBank/DDBJ whole genome shotgun (WGS) entry which is preliminary data.</text>
</comment>
<dbReference type="EMBL" id="JPVN01000014">
    <property type="protein sequence ID" value="KGR78007.1"/>
    <property type="molecule type" value="Genomic_DNA"/>
</dbReference>
<evidence type="ECO:0000256" key="3">
    <source>
        <dbReference type="ARBA" id="ARBA00022989"/>
    </source>
</evidence>
<feature type="transmembrane region" description="Helical" evidence="5">
    <location>
        <begin position="170"/>
        <end position="189"/>
    </location>
</feature>
<dbReference type="AlphaFoldDB" id="A0A0A3IT54"/>
<dbReference type="RefSeq" id="WP_036187184.1">
    <property type="nucleotide sequence ID" value="NZ_AVDA01000014.1"/>
</dbReference>
<accession>A0A0A3IT54</accession>
<feature type="transmembrane region" description="Helical" evidence="5">
    <location>
        <begin position="110"/>
        <end position="130"/>
    </location>
</feature>
<dbReference type="STRING" id="1384049.CD29_12675"/>
<dbReference type="PIRSF" id="PIRSF006648">
    <property type="entry name" value="DrrB"/>
    <property type="match status" value="1"/>
</dbReference>
<feature type="transmembrane region" description="Helical" evidence="5">
    <location>
        <begin position="58"/>
        <end position="79"/>
    </location>
</feature>
<dbReference type="PRINTS" id="PR00164">
    <property type="entry name" value="ABC2TRNSPORT"/>
</dbReference>
<comment type="subcellular location">
    <subcellularLocation>
        <location evidence="5">Cell membrane</location>
        <topology evidence="5">Multi-pass membrane protein</topology>
    </subcellularLocation>
    <subcellularLocation>
        <location evidence="1">Membrane</location>
        <topology evidence="1">Multi-pass membrane protein</topology>
    </subcellularLocation>
</comment>
<dbReference type="InterPro" id="IPR000412">
    <property type="entry name" value="ABC_2_transport"/>
</dbReference>
<dbReference type="InterPro" id="IPR047817">
    <property type="entry name" value="ABC2_TM_bact-type"/>
</dbReference>
<dbReference type="PROSITE" id="PS51012">
    <property type="entry name" value="ABC_TM2"/>
    <property type="match status" value="1"/>
</dbReference>
<feature type="transmembrane region" description="Helical" evidence="5">
    <location>
        <begin position="136"/>
        <end position="158"/>
    </location>
</feature>
<evidence type="ECO:0000256" key="1">
    <source>
        <dbReference type="ARBA" id="ARBA00004141"/>
    </source>
</evidence>
<keyword evidence="8" id="KW-1185">Reference proteome</keyword>
<evidence type="ECO:0000256" key="2">
    <source>
        <dbReference type="ARBA" id="ARBA00022692"/>
    </source>
</evidence>
<keyword evidence="5" id="KW-0813">Transport</keyword>
<dbReference type="PANTHER" id="PTHR43229">
    <property type="entry name" value="NODULATION PROTEIN J"/>
    <property type="match status" value="1"/>
</dbReference>
<dbReference type="GO" id="GO:0140359">
    <property type="term" value="F:ABC-type transporter activity"/>
    <property type="evidence" value="ECO:0007669"/>
    <property type="project" value="InterPro"/>
</dbReference>
<dbReference type="InterPro" id="IPR051784">
    <property type="entry name" value="Nod_factor_ABC_transporter"/>
</dbReference>
<dbReference type="Pfam" id="PF01061">
    <property type="entry name" value="ABC2_membrane"/>
    <property type="match status" value="1"/>
</dbReference>
<protein>
    <recommendedName>
        <fullName evidence="5">Transport permease protein</fullName>
    </recommendedName>
</protein>
<comment type="similarity">
    <text evidence="5">Belongs to the ABC-2 integral membrane protein family.</text>
</comment>
<evidence type="ECO:0000313" key="8">
    <source>
        <dbReference type="Proteomes" id="UP000030416"/>
    </source>
</evidence>
<name>A0A0A3IT54_9BACL</name>
<dbReference type="eggNOG" id="COG0842">
    <property type="taxonomic scope" value="Bacteria"/>
</dbReference>
<dbReference type="GO" id="GO:0043190">
    <property type="term" value="C:ATP-binding cassette (ABC) transporter complex"/>
    <property type="evidence" value="ECO:0007669"/>
    <property type="project" value="InterPro"/>
</dbReference>
<feature type="transmembrane region" description="Helical" evidence="5">
    <location>
        <begin position="232"/>
        <end position="249"/>
    </location>
</feature>
<keyword evidence="5" id="KW-1003">Cell membrane</keyword>
<evidence type="ECO:0000256" key="4">
    <source>
        <dbReference type="ARBA" id="ARBA00023136"/>
    </source>
</evidence>
<dbReference type="PANTHER" id="PTHR43229:SF2">
    <property type="entry name" value="NODULATION PROTEIN J"/>
    <property type="match status" value="1"/>
</dbReference>
<organism evidence="7 8">
    <name type="scientific">Ureibacillus manganicus DSM 26584</name>
    <dbReference type="NCBI Taxonomy" id="1384049"/>
    <lineage>
        <taxon>Bacteria</taxon>
        <taxon>Bacillati</taxon>
        <taxon>Bacillota</taxon>
        <taxon>Bacilli</taxon>
        <taxon>Bacillales</taxon>
        <taxon>Caryophanaceae</taxon>
        <taxon>Ureibacillus</taxon>
    </lineage>
</organism>
<sequence length="262" mass="28877">MESIKRFFRHALLSYKALFSMLDPKNYILVMLLNPLTQMIFFAMLVNYVYGGKWLEGYVASNALLLCVMSSVFGMMSVVMSDRGMGTLPIVMASPVNKGVLFFARSIPHILNGAFTAILGLIFGVLIFGISIPVEAILPLLCIWTISIFSACGLGLILGSCSFWTPSMHLLSNILASSLLLLSGANYSLSVMPSWLSDLAKFFPLTRGVELTKAIVNEGDTSHFLRLMSEEFLLGCIYFAISIVAIRYAEYLARVKGTMEMS</sequence>
<evidence type="ECO:0000259" key="6">
    <source>
        <dbReference type="PROSITE" id="PS51012"/>
    </source>
</evidence>
<evidence type="ECO:0000313" key="7">
    <source>
        <dbReference type="EMBL" id="KGR78007.1"/>
    </source>
</evidence>
<feature type="transmembrane region" description="Helical" evidence="5">
    <location>
        <begin position="26"/>
        <end position="46"/>
    </location>
</feature>
<evidence type="ECO:0000256" key="5">
    <source>
        <dbReference type="RuleBase" id="RU361157"/>
    </source>
</evidence>
<proteinExistence type="inferred from homology"/>